<dbReference type="SUPFAM" id="SSF47384">
    <property type="entry name" value="Homodimeric domain of signal transducing histidine kinase"/>
    <property type="match status" value="1"/>
</dbReference>
<evidence type="ECO:0000256" key="6">
    <source>
        <dbReference type="ARBA" id="ARBA00022679"/>
    </source>
</evidence>
<keyword evidence="13" id="KW-0175">Coiled coil</keyword>
<keyword evidence="6" id="KW-0808">Transferase</keyword>
<dbReference type="InterPro" id="IPR036097">
    <property type="entry name" value="HisK_dim/P_sf"/>
</dbReference>
<comment type="caution">
    <text evidence="20">The sequence shown here is derived from an EMBL/GenBank/DDBJ whole genome shotgun (WGS) entry which is preliminary data.</text>
</comment>
<dbReference type="CDD" id="cd16922">
    <property type="entry name" value="HATPase_EvgS-ArcB-TorS-like"/>
    <property type="match status" value="1"/>
</dbReference>
<name>A0ABW2EPJ0_9BACI</name>
<evidence type="ECO:0000256" key="7">
    <source>
        <dbReference type="ARBA" id="ARBA00022741"/>
    </source>
</evidence>
<dbReference type="Gene3D" id="3.30.450.20">
    <property type="entry name" value="PAS domain"/>
    <property type="match status" value="2"/>
</dbReference>
<evidence type="ECO:0000259" key="16">
    <source>
        <dbReference type="PROSITE" id="PS50110"/>
    </source>
</evidence>
<evidence type="ECO:0000256" key="10">
    <source>
        <dbReference type="ARBA" id="ARBA00023012"/>
    </source>
</evidence>
<evidence type="ECO:0000256" key="14">
    <source>
        <dbReference type="SAM" id="Phobius"/>
    </source>
</evidence>
<keyword evidence="14" id="KW-0812">Transmembrane</keyword>
<dbReference type="InterPro" id="IPR035965">
    <property type="entry name" value="PAS-like_dom_sf"/>
</dbReference>
<dbReference type="Gene3D" id="6.10.340.10">
    <property type="match status" value="1"/>
</dbReference>
<keyword evidence="21" id="KW-1185">Reference proteome</keyword>
<dbReference type="NCBIfam" id="TIGR00229">
    <property type="entry name" value="sensory_box"/>
    <property type="match status" value="1"/>
</dbReference>
<keyword evidence="5 12" id="KW-0597">Phosphoprotein</keyword>
<feature type="transmembrane region" description="Helical" evidence="14">
    <location>
        <begin position="12"/>
        <end position="35"/>
    </location>
</feature>
<dbReference type="EC" id="2.7.13.3" evidence="3"/>
<feature type="transmembrane region" description="Helical" evidence="14">
    <location>
        <begin position="186"/>
        <end position="205"/>
    </location>
</feature>
<dbReference type="InterPro" id="IPR003594">
    <property type="entry name" value="HATPase_dom"/>
</dbReference>
<evidence type="ECO:0000256" key="12">
    <source>
        <dbReference type="PROSITE-ProRule" id="PRU00169"/>
    </source>
</evidence>
<sequence length="1069" mass="122551">MRNFFQQSIQRKFFLLMLTVFVIILVATGTLFSLLQMNQTEYTETRDELTEKRDRIHTLQDNYNQMILRMRGFIATGSKAEFERAETYGELLLQNIEEVERDRWTSHEYELIKELELFVSDFWEETAPTTIELVEAENYASIREISVSGVTENVNDFIEDLAPVSDQVQNSLTEVNESYAAQQKQLSYMLIGLVFIVLVILAIVLRKLSQGIGTPLKELSIATQAIAQGKRYELAHSSRKDEIGTLANSFKNMAFQINDREDYLSAQNDELSAQQSTLESYIAELKNLKLALNQSSIVAILNKKGLIISSNDQLQQRSGYSHNELKDHHFLKLFNITDSSVGINEAFPGIEHGRVWKGELSYAAKNKMIYYADTTVVPYIDQNENVEQIIVVQQDITAIKETEEQLRQSLKETEETRSTVEKLNMMNQTLSTTMNKQELLEKSLQGLSLLYAFDYGLFLLVNSCEYTTLGLNENWIENKTDSSFDHVIERLKSTKEPYVIQRESGQEETLYYTSKLISYDLHSPILDSNGELLAILVVTRIGRDFESYEMEGLHAQLNRISLYIERLDSYEQTEVGRQLNQDIIDNINEGILFVDEDGGIIQYNKNWLDFLGISLEMDYANLDLSFADWMGQTNERVVDSEGFSEYCYRMIFRETNEECEYIFEVDYQEQSRIVQVYAETIIRENQKAGTLFVFRDITAQHEIDQMKTNLVSTVSHELRTPLASVLGYTELMIHRELKPDRQKKYLQTIHSEAKRLTNLINDFLDLQRMESGNETFRKEVVNLEEVIEIVLEGFEVNYPSHNVRWINEAVMSQSYIDREKIIQLLNNILGNAFKFSPSGGEVAVSLTNDQEQLYIHVSDEGIGIPEYEISKLFSKFHRIDNTSQRKIGGTGLGLAISKEIIEAHNGKISVLSEQGVGSVFTITLPLYKKSQIDQNYDETIKTIILLEDDKNLAKLLKDEIEDSGMLVQHYNEGGHVIEHLSTIKPDAFVIDIALADQISGWEVIEHIKTVDHLKNVPVIISSALDKSIQPVEVEGYLVKPYPPSKLSTILMHTLLHHRHNGDIVTISKE</sequence>
<dbReference type="SMART" id="SM00448">
    <property type="entry name" value="REC"/>
    <property type="match status" value="1"/>
</dbReference>
<evidence type="ECO:0000259" key="19">
    <source>
        <dbReference type="PROSITE" id="PS50885"/>
    </source>
</evidence>
<evidence type="ECO:0000256" key="9">
    <source>
        <dbReference type="ARBA" id="ARBA00022840"/>
    </source>
</evidence>
<feature type="modified residue" description="4-aspartylphosphate" evidence="12">
    <location>
        <position position="991"/>
    </location>
</feature>
<dbReference type="InterPro" id="IPR029016">
    <property type="entry name" value="GAF-like_dom_sf"/>
</dbReference>
<dbReference type="PANTHER" id="PTHR43047:SF72">
    <property type="entry name" value="OSMOSENSING HISTIDINE PROTEIN KINASE SLN1"/>
    <property type="match status" value="1"/>
</dbReference>
<dbReference type="InterPro" id="IPR000700">
    <property type="entry name" value="PAS-assoc_C"/>
</dbReference>
<dbReference type="InterPro" id="IPR036890">
    <property type="entry name" value="HATPase_C_sf"/>
</dbReference>
<dbReference type="Pfam" id="PF00072">
    <property type="entry name" value="Response_reg"/>
    <property type="match status" value="1"/>
</dbReference>
<keyword evidence="7" id="KW-0547">Nucleotide-binding</keyword>
<dbReference type="Pfam" id="PF13426">
    <property type="entry name" value="PAS_9"/>
    <property type="match status" value="1"/>
</dbReference>
<dbReference type="InterPro" id="IPR011006">
    <property type="entry name" value="CheY-like_superfamily"/>
</dbReference>
<dbReference type="PROSITE" id="PS50885">
    <property type="entry name" value="HAMP"/>
    <property type="match status" value="1"/>
</dbReference>
<dbReference type="Pfam" id="PF13188">
    <property type="entry name" value="PAS_8"/>
    <property type="match status" value="1"/>
</dbReference>
<dbReference type="Proteomes" id="UP001596410">
    <property type="component" value="Unassembled WGS sequence"/>
</dbReference>
<feature type="coiled-coil region" evidence="13">
    <location>
        <begin position="396"/>
        <end position="423"/>
    </location>
</feature>
<dbReference type="Gene3D" id="1.10.287.130">
    <property type="match status" value="1"/>
</dbReference>
<dbReference type="SMART" id="SM00086">
    <property type="entry name" value="PAC"/>
    <property type="match status" value="2"/>
</dbReference>
<feature type="domain" description="PAS" evidence="17">
    <location>
        <begin position="576"/>
        <end position="616"/>
    </location>
</feature>
<dbReference type="SUPFAM" id="SSF158472">
    <property type="entry name" value="HAMP domain-like"/>
    <property type="match status" value="1"/>
</dbReference>
<evidence type="ECO:0000256" key="3">
    <source>
        <dbReference type="ARBA" id="ARBA00012438"/>
    </source>
</evidence>
<dbReference type="CDD" id="cd00082">
    <property type="entry name" value="HisKA"/>
    <property type="match status" value="1"/>
</dbReference>
<keyword evidence="14" id="KW-1133">Transmembrane helix</keyword>
<dbReference type="SMART" id="SM00387">
    <property type="entry name" value="HATPase_c"/>
    <property type="match status" value="1"/>
</dbReference>
<evidence type="ECO:0000313" key="20">
    <source>
        <dbReference type="EMBL" id="MFC7064123.1"/>
    </source>
</evidence>
<dbReference type="InterPro" id="IPR004358">
    <property type="entry name" value="Sig_transdc_His_kin-like_C"/>
</dbReference>
<dbReference type="Pfam" id="PF02518">
    <property type="entry name" value="HATPase_c"/>
    <property type="match status" value="1"/>
</dbReference>
<evidence type="ECO:0000256" key="13">
    <source>
        <dbReference type="SAM" id="Coils"/>
    </source>
</evidence>
<dbReference type="InterPro" id="IPR003661">
    <property type="entry name" value="HisK_dim/P_dom"/>
</dbReference>
<dbReference type="SUPFAM" id="SSF52172">
    <property type="entry name" value="CheY-like"/>
    <property type="match status" value="1"/>
</dbReference>
<dbReference type="GO" id="GO:0005524">
    <property type="term" value="F:ATP binding"/>
    <property type="evidence" value="ECO:0007669"/>
    <property type="project" value="UniProtKB-KW"/>
</dbReference>
<dbReference type="PRINTS" id="PR00344">
    <property type="entry name" value="BCTRLSENSOR"/>
</dbReference>
<dbReference type="Gene3D" id="3.30.450.40">
    <property type="match status" value="1"/>
</dbReference>
<gene>
    <name evidence="20" type="ORF">ACFQIC_20210</name>
</gene>
<evidence type="ECO:0000256" key="1">
    <source>
        <dbReference type="ARBA" id="ARBA00000085"/>
    </source>
</evidence>
<evidence type="ECO:0000313" key="21">
    <source>
        <dbReference type="Proteomes" id="UP001596410"/>
    </source>
</evidence>
<protein>
    <recommendedName>
        <fullName evidence="3">histidine kinase</fullName>
        <ecNumber evidence="3">2.7.13.3</ecNumber>
    </recommendedName>
</protein>
<dbReference type="InterPro" id="IPR000014">
    <property type="entry name" value="PAS"/>
</dbReference>
<dbReference type="CDD" id="cd00130">
    <property type="entry name" value="PAS"/>
    <property type="match status" value="2"/>
</dbReference>
<organism evidence="20 21">
    <name type="scientific">Halobacillus seohaensis</name>
    <dbReference type="NCBI Taxonomy" id="447421"/>
    <lineage>
        <taxon>Bacteria</taxon>
        <taxon>Bacillati</taxon>
        <taxon>Bacillota</taxon>
        <taxon>Bacilli</taxon>
        <taxon>Bacillales</taxon>
        <taxon>Bacillaceae</taxon>
        <taxon>Halobacillus</taxon>
    </lineage>
</organism>
<reference evidence="21" key="1">
    <citation type="journal article" date="2019" name="Int. J. Syst. Evol. Microbiol.">
        <title>The Global Catalogue of Microorganisms (GCM) 10K type strain sequencing project: providing services to taxonomists for standard genome sequencing and annotation.</title>
        <authorList>
            <consortium name="The Broad Institute Genomics Platform"/>
            <consortium name="The Broad Institute Genome Sequencing Center for Infectious Disease"/>
            <person name="Wu L."/>
            <person name="Ma J."/>
        </authorList>
    </citation>
    <scope>NUCLEOTIDE SEQUENCE [LARGE SCALE GENOMIC DNA]</scope>
    <source>
        <strain evidence="21">CGMCC 4.1621</strain>
    </source>
</reference>
<dbReference type="PROSITE" id="PS50113">
    <property type="entry name" value="PAC"/>
    <property type="match status" value="1"/>
</dbReference>
<feature type="domain" description="Response regulatory" evidence="16">
    <location>
        <begin position="942"/>
        <end position="1054"/>
    </location>
</feature>
<keyword evidence="9 20" id="KW-0067">ATP-binding</keyword>
<dbReference type="Gene3D" id="3.40.50.2300">
    <property type="match status" value="1"/>
</dbReference>
<evidence type="ECO:0000256" key="8">
    <source>
        <dbReference type="ARBA" id="ARBA00022777"/>
    </source>
</evidence>
<dbReference type="SMART" id="SM00304">
    <property type="entry name" value="HAMP"/>
    <property type="match status" value="1"/>
</dbReference>
<dbReference type="PROSITE" id="PS50110">
    <property type="entry name" value="RESPONSE_REGULATORY"/>
    <property type="match status" value="1"/>
</dbReference>
<feature type="domain" description="HAMP" evidence="19">
    <location>
        <begin position="210"/>
        <end position="262"/>
    </location>
</feature>
<keyword evidence="10" id="KW-0902">Two-component regulatory system</keyword>
<feature type="domain" description="PAC" evidence="18">
    <location>
        <begin position="356"/>
        <end position="408"/>
    </location>
</feature>
<dbReference type="SUPFAM" id="SSF55785">
    <property type="entry name" value="PYP-like sensor domain (PAS domain)"/>
    <property type="match status" value="2"/>
</dbReference>
<keyword evidence="4" id="KW-1003">Cell membrane</keyword>
<dbReference type="CDD" id="cd00156">
    <property type="entry name" value="REC"/>
    <property type="match status" value="1"/>
</dbReference>
<dbReference type="InterPro" id="IPR001610">
    <property type="entry name" value="PAC"/>
</dbReference>
<dbReference type="Gene3D" id="3.30.565.10">
    <property type="entry name" value="Histidine kinase-like ATPase, C-terminal domain"/>
    <property type="match status" value="1"/>
</dbReference>
<keyword evidence="8" id="KW-0418">Kinase</keyword>
<dbReference type="PANTHER" id="PTHR43047">
    <property type="entry name" value="TWO-COMPONENT HISTIDINE PROTEIN KINASE"/>
    <property type="match status" value="1"/>
</dbReference>
<evidence type="ECO:0000259" key="15">
    <source>
        <dbReference type="PROSITE" id="PS50109"/>
    </source>
</evidence>
<dbReference type="InterPro" id="IPR001789">
    <property type="entry name" value="Sig_transdc_resp-reg_receiver"/>
</dbReference>
<dbReference type="SUPFAM" id="SSF55781">
    <property type="entry name" value="GAF domain-like"/>
    <property type="match status" value="1"/>
</dbReference>
<feature type="domain" description="Histidine kinase" evidence="15">
    <location>
        <begin position="713"/>
        <end position="928"/>
    </location>
</feature>
<proteinExistence type="predicted"/>
<evidence type="ECO:0000259" key="17">
    <source>
        <dbReference type="PROSITE" id="PS50112"/>
    </source>
</evidence>
<dbReference type="SUPFAM" id="SSF55874">
    <property type="entry name" value="ATPase domain of HSP90 chaperone/DNA topoisomerase II/histidine kinase"/>
    <property type="match status" value="1"/>
</dbReference>
<evidence type="ECO:0000256" key="2">
    <source>
        <dbReference type="ARBA" id="ARBA00004651"/>
    </source>
</evidence>
<keyword evidence="11 14" id="KW-0472">Membrane</keyword>
<dbReference type="PROSITE" id="PS50112">
    <property type="entry name" value="PAS"/>
    <property type="match status" value="1"/>
</dbReference>
<dbReference type="SMART" id="SM00091">
    <property type="entry name" value="PAS"/>
    <property type="match status" value="2"/>
</dbReference>
<accession>A0ABW2EPJ0</accession>
<comment type="subcellular location">
    <subcellularLocation>
        <location evidence="2">Cell membrane</location>
        <topology evidence="2">Multi-pass membrane protein</topology>
    </subcellularLocation>
</comment>
<evidence type="ECO:0000256" key="11">
    <source>
        <dbReference type="ARBA" id="ARBA00023136"/>
    </source>
</evidence>
<dbReference type="Pfam" id="PF00672">
    <property type="entry name" value="HAMP"/>
    <property type="match status" value="1"/>
</dbReference>
<dbReference type="PROSITE" id="PS50109">
    <property type="entry name" value="HIS_KIN"/>
    <property type="match status" value="1"/>
</dbReference>
<dbReference type="SMART" id="SM00388">
    <property type="entry name" value="HisKA"/>
    <property type="match status" value="1"/>
</dbReference>
<evidence type="ECO:0000256" key="4">
    <source>
        <dbReference type="ARBA" id="ARBA00022475"/>
    </source>
</evidence>
<dbReference type="InterPro" id="IPR005467">
    <property type="entry name" value="His_kinase_dom"/>
</dbReference>
<dbReference type="RefSeq" id="WP_204708262.1">
    <property type="nucleotide sequence ID" value="NZ_JBHSZV010000062.1"/>
</dbReference>
<evidence type="ECO:0000259" key="18">
    <source>
        <dbReference type="PROSITE" id="PS50113"/>
    </source>
</evidence>
<dbReference type="CDD" id="cd06225">
    <property type="entry name" value="HAMP"/>
    <property type="match status" value="1"/>
</dbReference>
<dbReference type="InterPro" id="IPR003660">
    <property type="entry name" value="HAMP_dom"/>
</dbReference>
<evidence type="ECO:0000256" key="5">
    <source>
        <dbReference type="ARBA" id="ARBA00022553"/>
    </source>
</evidence>
<comment type="catalytic activity">
    <reaction evidence="1">
        <text>ATP + protein L-histidine = ADP + protein N-phospho-L-histidine.</text>
        <dbReference type="EC" id="2.7.13.3"/>
    </reaction>
</comment>
<dbReference type="EMBL" id="JBHSZV010000062">
    <property type="protein sequence ID" value="MFC7064123.1"/>
    <property type="molecule type" value="Genomic_DNA"/>
</dbReference>
<dbReference type="Pfam" id="PF00512">
    <property type="entry name" value="HisKA"/>
    <property type="match status" value="1"/>
</dbReference>